<reference evidence="1 2" key="1">
    <citation type="submission" date="2018-01" db="EMBL/GenBank/DDBJ databases">
        <title>Comparison of the Chinese Bamboo Partridge and Red Junglefowl genome sequences highlights the importance of demography in genome evolution.</title>
        <authorList>
            <person name="Tiley G.P."/>
            <person name="Kimball R.T."/>
            <person name="Braun E.L."/>
            <person name="Burleigh J.G."/>
        </authorList>
    </citation>
    <scope>NUCLEOTIDE SEQUENCE [LARGE SCALE GENOMIC DNA]</scope>
    <source>
        <strain evidence="1">RTK389</strain>
        <tissue evidence="1">Blood</tissue>
    </source>
</reference>
<comment type="caution">
    <text evidence="1">The sequence shown here is derived from an EMBL/GenBank/DDBJ whole genome shotgun (WGS) entry which is preliminary data.</text>
</comment>
<evidence type="ECO:0000313" key="1">
    <source>
        <dbReference type="EMBL" id="POI31666.1"/>
    </source>
</evidence>
<protein>
    <submittedName>
        <fullName evidence="1">Uncharacterized protein</fullName>
    </submittedName>
</protein>
<proteinExistence type="predicted"/>
<name>A0A2P4T5M5_BAMTH</name>
<dbReference type="EMBL" id="PPHD01007987">
    <property type="protein sequence ID" value="POI31666.1"/>
    <property type="molecule type" value="Genomic_DNA"/>
</dbReference>
<dbReference type="Proteomes" id="UP000237246">
    <property type="component" value="Unassembled WGS sequence"/>
</dbReference>
<evidence type="ECO:0000313" key="2">
    <source>
        <dbReference type="Proteomes" id="UP000237246"/>
    </source>
</evidence>
<keyword evidence="2" id="KW-1185">Reference proteome</keyword>
<organism evidence="1 2">
    <name type="scientific">Bambusicola thoracicus</name>
    <name type="common">Chinese bamboo-partridge</name>
    <name type="synonym">Perdix thoracica</name>
    <dbReference type="NCBI Taxonomy" id="9083"/>
    <lineage>
        <taxon>Eukaryota</taxon>
        <taxon>Metazoa</taxon>
        <taxon>Chordata</taxon>
        <taxon>Craniata</taxon>
        <taxon>Vertebrata</taxon>
        <taxon>Euteleostomi</taxon>
        <taxon>Archelosauria</taxon>
        <taxon>Archosauria</taxon>
        <taxon>Dinosauria</taxon>
        <taxon>Saurischia</taxon>
        <taxon>Theropoda</taxon>
        <taxon>Coelurosauria</taxon>
        <taxon>Aves</taxon>
        <taxon>Neognathae</taxon>
        <taxon>Galloanserae</taxon>
        <taxon>Galliformes</taxon>
        <taxon>Phasianidae</taxon>
        <taxon>Perdicinae</taxon>
        <taxon>Bambusicola</taxon>
    </lineage>
</organism>
<gene>
    <name evidence="1" type="ORF">CIB84_004582</name>
</gene>
<dbReference type="AlphaFoldDB" id="A0A2P4T5M5"/>
<accession>A0A2P4T5M5</accession>
<sequence>MNVVCVSPQFCSLNHPNAHPPAPHSQRFQDKSLFSASVFVKASHCSEPSSTVLKAALLRDFQVVIITLMEGNYAGSLQHGLIKPNCQSAKEIKVEKSKQHVTKARGLHLRTPLCSPSNSAFHSD</sequence>